<dbReference type="GO" id="GO:0016020">
    <property type="term" value="C:membrane"/>
    <property type="evidence" value="ECO:0007669"/>
    <property type="project" value="UniProtKB-SubCell"/>
</dbReference>
<evidence type="ECO:0000256" key="3">
    <source>
        <dbReference type="ARBA" id="ARBA00022692"/>
    </source>
</evidence>
<dbReference type="CDD" id="cd15904">
    <property type="entry name" value="TSPO_MBR"/>
    <property type="match status" value="1"/>
</dbReference>
<comment type="subcellular location">
    <subcellularLocation>
        <location evidence="1">Membrane</location>
        <topology evidence="1">Multi-pass membrane protein</topology>
    </subcellularLocation>
</comment>
<dbReference type="PIRSF" id="PIRSF005859">
    <property type="entry name" value="PBR"/>
    <property type="match status" value="1"/>
</dbReference>
<dbReference type="InterPro" id="IPR038330">
    <property type="entry name" value="TspO/MBR-related_sf"/>
</dbReference>
<dbReference type="AlphaFoldDB" id="A0ABD5P599"/>
<evidence type="ECO:0000256" key="1">
    <source>
        <dbReference type="ARBA" id="ARBA00004141"/>
    </source>
</evidence>
<evidence type="ECO:0000256" key="6">
    <source>
        <dbReference type="SAM" id="Phobius"/>
    </source>
</evidence>
<feature type="transmembrane region" description="Helical" evidence="6">
    <location>
        <begin position="62"/>
        <end position="84"/>
    </location>
</feature>
<feature type="transmembrane region" description="Helical" evidence="6">
    <location>
        <begin position="96"/>
        <end position="115"/>
    </location>
</feature>
<dbReference type="Pfam" id="PF03073">
    <property type="entry name" value="TspO_MBR"/>
    <property type="match status" value="1"/>
</dbReference>
<protein>
    <submittedName>
        <fullName evidence="7">TspO/MBR family protein</fullName>
    </submittedName>
</protein>
<proteinExistence type="inferred from homology"/>
<gene>
    <name evidence="7" type="ORF">ACFOZ7_21670</name>
</gene>
<keyword evidence="3 6" id="KW-0812">Transmembrane</keyword>
<comment type="caution">
    <text evidence="7">The sequence shown here is derived from an EMBL/GenBank/DDBJ whole genome shotgun (WGS) entry which is preliminary data.</text>
</comment>
<evidence type="ECO:0000256" key="2">
    <source>
        <dbReference type="ARBA" id="ARBA00007524"/>
    </source>
</evidence>
<reference evidence="7 8" key="1">
    <citation type="journal article" date="2014" name="Int. J. Syst. Evol. Microbiol.">
        <title>Complete genome sequence of Corynebacterium casei LMG S-19264T (=DSM 44701T), isolated from a smear-ripened cheese.</title>
        <authorList>
            <consortium name="US DOE Joint Genome Institute (JGI-PGF)"/>
            <person name="Walter F."/>
            <person name="Albersmeier A."/>
            <person name="Kalinowski J."/>
            <person name="Ruckert C."/>
        </authorList>
    </citation>
    <scope>NUCLEOTIDE SEQUENCE [LARGE SCALE GENOMIC DNA]</scope>
    <source>
        <strain evidence="7 8">IBRC-M 10912</strain>
    </source>
</reference>
<sequence length="174" mass="18937">MGSQESAHAGDVDSSRPRWREVLTAIAFVVGVNAVGAAPALLGGPNSAWFRALEKPAFYPPGWLFGVVWTILFTLLGVACYLVYRRGLERRAVRIALGAFVVQMAVNVTWTPTFFTLQEPLLALGIVAVLFVLVAATIAAFARVDRLAAVLLVPYLLWVGFATLLNYMIWSINA</sequence>
<dbReference type="Gene3D" id="1.20.1260.100">
    <property type="entry name" value="TspO/MBR protein"/>
    <property type="match status" value="1"/>
</dbReference>
<feature type="transmembrane region" description="Helical" evidence="6">
    <location>
        <begin position="149"/>
        <end position="170"/>
    </location>
</feature>
<feature type="transmembrane region" description="Helical" evidence="6">
    <location>
        <begin position="22"/>
        <end position="42"/>
    </location>
</feature>
<keyword evidence="4 6" id="KW-1133">Transmembrane helix</keyword>
<feature type="transmembrane region" description="Helical" evidence="6">
    <location>
        <begin position="121"/>
        <end position="142"/>
    </location>
</feature>
<keyword evidence="5 6" id="KW-0472">Membrane</keyword>
<dbReference type="RefSeq" id="WP_246973543.1">
    <property type="nucleotide sequence ID" value="NZ_CP095397.1"/>
</dbReference>
<dbReference type="InterPro" id="IPR004307">
    <property type="entry name" value="TspO_MBR"/>
</dbReference>
<evidence type="ECO:0000313" key="8">
    <source>
        <dbReference type="Proteomes" id="UP001595821"/>
    </source>
</evidence>
<dbReference type="EMBL" id="JBHSDJ010000133">
    <property type="protein sequence ID" value="MFC4249507.1"/>
    <property type="molecule type" value="Genomic_DNA"/>
</dbReference>
<evidence type="ECO:0000256" key="5">
    <source>
        <dbReference type="ARBA" id="ARBA00023136"/>
    </source>
</evidence>
<name>A0ABD5P599_9EURY</name>
<dbReference type="FunFam" id="1.20.1260.100:FF:000001">
    <property type="entry name" value="translocator protein 2"/>
    <property type="match status" value="1"/>
</dbReference>
<comment type="similarity">
    <text evidence="2">Belongs to the TspO/BZRP family.</text>
</comment>
<organism evidence="7 8">
    <name type="scientific">Natribaculum luteum</name>
    <dbReference type="NCBI Taxonomy" id="1586232"/>
    <lineage>
        <taxon>Archaea</taxon>
        <taxon>Methanobacteriati</taxon>
        <taxon>Methanobacteriota</taxon>
        <taxon>Stenosarchaea group</taxon>
        <taxon>Halobacteria</taxon>
        <taxon>Halobacteriales</taxon>
        <taxon>Natrialbaceae</taxon>
        <taxon>Natribaculum</taxon>
    </lineage>
</organism>
<dbReference type="PANTHER" id="PTHR10057:SF0">
    <property type="entry name" value="TRANSLOCATOR PROTEIN"/>
    <property type="match status" value="1"/>
</dbReference>
<dbReference type="Proteomes" id="UP001595821">
    <property type="component" value="Unassembled WGS sequence"/>
</dbReference>
<evidence type="ECO:0000256" key="4">
    <source>
        <dbReference type="ARBA" id="ARBA00022989"/>
    </source>
</evidence>
<dbReference type="GeneID" id="71853503"/>
<evidence type="ECO:0000313" key="7">
    <source>
        <dbReference type="EMBL" id="MFC4249507.1"/>
    </source>
</evidence>
<dbReference type="GO" id="GO:0033013">
    <property type="term" value="P:tetrapyrrole metabolic process"/>
    <property type="evidence" value="ECO:0007669"/>
    <property type="project" value="UniProtKB-ARBA"/>
</dbReference>
<accession>A0ABD5P599</accession>
<dbReference type="PANTHER" id="PTHR10057">
    <property type="entry name" value="PERIPHERAL-TYPE BENZODIAZEPINE RECEPTOR"/>
    <property type="match status" value="1"/>
</dbReference>